<dbReference type="EMBL" id="BGZK01000800">
    <property type="protein sequence ID" value="GBP60978.1"/>
    <property type="molecule type" value="Genomic_DNA"/>
</dbReference>
<sequence length="97" mass="10394">MAQYTDNRRTVNATKRKASETGLDAEAWRRLRDEIATIIGNTCQKSKREATLANLEEPSTVRKAAVPAGGATGEAPVAGTATVNFATSQTWAKIVCK</sequence>
<gene>
    <name evidence="2" type="ORF">EVAR_51541_1</name>
</gene>
<protein>
    <submittedName>
        <fullName evidence="2">Uncharacterized protein</fullName>
    </submittedName>
</protein>
<organism evidence="2 3">
    <name type="scientific">Eumeta variegata</name>
    <name type="common">Bagworm moth</name>
    <name type="synonym">Eumeta japonica</name>
    <dbReference type="NCBI Taxonomy" id="151549"/>
    <lineage>
        <taxon>Eukaryota</taxon>
        <taxon>Metazoa</taxon>
        <taxon>Ecdysozoa</taxon>
        <taxon>Arthropoda</taxon>
        <taxon>Hexapoda</taxon>
        <taxon>Insecta</taxon>
        <taxon>Pterygota</taxon>
        <taxon>Neoptera</taxon>
        <taxon>Endopterygota</taxon>
        <taxon>Lepidoptera</taxon>
        <taxon>Glossata</taxon>
        <taxon>Ditrysia</taxon>
        <taxon>Tineoidea</taxon>
        <taxon>Psychidae</taxon>
        <taxon>Oiketicinae</taxon>
        <taxon>Eumeta</taxon>
    </lineage>
</organism>
<dbReference type="AlphaFoldDB" id="A0A4C1XC36"/>
<dbReference type="Proteomes" id="UP000299102">
    <property type="component" value="Unassembled WGS sequence"/>
</dbReference>
<feature type="region of interest" description="Disordered" evidence="1">
    <location>
        <begin position="1"/>
        <end position="20"/>
    </location>
</feature>
<evidence type="ECO:0000256" key="1">
    <source>
        <dbReference type="SAM" id="MobiDB-lite"/>
    </source>
</evidence>
<proteinExistence type="predicted"/>
<comment type="caution">
    <text evidence="2">The sequence shown here is derived from an EMBL/GenBank/DDBJ whole genome shotgun (WGS) entry which is preliminary data.</text>
</comment>
<accession>A0A4C1XC36</accession>
<evidence type="ECO:0000313" key="3">
    <source>
        <dbReference type="Proteomes" id="UP000299102"/>
    </source>
</evidence>
<keyword evidence="3" id="KW-1185">Reference proteome</keyword>
<name>A0A4C1XC36_EUMVA</name>
<evidence type="ECO:0000313" key="2">
    <source>
        <dbReference type="EMBL" id="GBP60978.1"/>
    </source>
</evidence>
<reference evidence="2 3" key="1">
    <citation type="journal article" date="2019" name="Commun. Biol.">
        <title>The bagworm genome reveals a unique fibroin gene that provides high tensile strength.</title>
        <authorList>
            <person name="Kono N."/>
            <person name="Nakamura H."/>
            <person name="Ohtoshi R."/>
            <person name="Tomita M."/>
            <person name="Numata K."/>
            <person name="Arakawa K."/>
        </authorList>
    </citation>
    <scope>NUCLEOTIDE SEQUENCE [LARGE SCALE GENOMIC DNA]</scope>
</reference>